<comment type="caution">
    <text evidence="1">The sequence shown here is derived from an EMBL/GenBank/DDBJ whole genome shotgun (WGS) entry which is preliminary data.</text>
</comment>
<protein>
    <submittedName>
        <fullName evidence="1">Uncharacterized protein</fullName>
    </submittedName>
</protein>
<evidence type="ECO:0000313" key="1">
    <source>
        <dbReference type="EMBL" id="KAK0632011.1"/>
    </source>
</evidence>
<accession>A0AA39XDL7</accession>
<name>A0AA39XDL7_9PEZI</name>
<sequence length="237" mass="25528">MVSRTRLTPSGVEADLEGHDVACTVTSTQLGITQSYRFVLFSQIDMADSCTATKIEHLYLSSRGREAAIVFLIDSDDTESATQAFMGLQTKLSNILPSCASQPNPTRSRSDSYQACFTYQLISSRMIETALPSLPIIPLTAPSSLATALNSFITSALRTATPPPWALDVNHGLLPHCGANKPLPPSTTNTLSTATLSLRSLLDEISTPQGQSQLDDVLYESEAASLVSFWTHEFALA</sequence>
<reference evidence="1" key="1">
    <citation type="submission" date="2023-06" db="EMBL/GenBank/DDBJ databases">
        <title>Genome-scale phylogeny and comparative genomics of the fungal order Sordariales.</title>
        <authorList>
            <consortium name="Lawrence Berkeley National Laboratory"/>
            <person name="Hensen N."/>
            <person name="Bonometti L."/>
            <person name="Westerberg I."/>
            <person name="Brannstrom I.O."/>
            <person name="Guillou S."/>
            <person name="Cros-Aarteil S."/>
            <person name="Calhoun S."/>
            <person name="Haridas S."/>
            <person name="Kuo A."/>
            <person name="Mondo S."/>
            <person name="Pangilinan J."/>
            <person name="Riley R."/>
            <person name="Labutti K."/>
            <person name="Andreopoulos B."/>
            <person name="Lipzen A."/>
            <person name="Chen C."/>
            <person name="Yanf M."/>
            <person name="Daum C."/>
            <person name="Ng V."/>
            <person name="Clum A."/>
            <person name="Steindorff A."/>
            <person name="Ohm R."/>
            <person name="Martin F."/>
            <person name="Silar P."/>
            <person name="Natvig D."/>
            <person name="Lalanne C."/>
            <person name="Gautier V."/>
            <person name="Ament-Velasquez S.L."/>
            <person name="Kruys A."/>
            <person name="Hutchinson M.I."/>
            <person name="Powell A.J."/>
            <person name="Barry K."/>
            <person name="Miller A.N."/>
            <person name="Grigoriev I.V."/>
            <person name="Debuchy R."/>
            <person name="Gladieux P."/>
            <person name="Thoren M.H."/>
            <person name="Johannesson H."/>
        </authorList>
    </citation>
    <scope>NUCLEOTIDE SEQUENCE</scope>
    <source>
        <strain evidence="1">CBS 606.72</strain>
    </source>
</reference>
<dbReference type="AlphaFoldDB" id="A0AA39XDL7"/>
<evidence type="ECO:0000313" key="2">
    <source>
        <dbReference type="Proteomes" id="UP001175000"/>
    </source>
</evidence>
<organism evidence="1 2">
    <name type="scientific">Immersiella caudata</name>
    <dbReference type="NCBI Taxonomy" id="314043"/>
    <lineage>
        <taxon>Eukaryota</taxon>
        <taxon>Fungi</taxon>
        <taxon>Dikarya</taxon>
        <taxon>Ascomycota</taxon>
        <taxon>Pezizomycotina</taxon>
        <taxon>Sordariomycetes</taxon>
        <taxon>Sordariomycetidae</taxon>
        <taxon>Sordariales</taxon>
        <taxon>Lasiosphaeriaceae</taxon>
        <taxon>Immersiella</taxon>
    </lineage>
</organism>
<dbReference type="Proteomes" id="UP001175000">
    <property type="component" value="Unassembled WGS sequence"/>
</dbReference>
<keyword evidence="2" id="KW-1185">Reference proteome</keyword>
<proteinExistence type="predicted"/>
<dbReference type="EMBL" id="JAULSU010000001">
    <property type="protein sequence ID" value="KAK0632011.1"/>
    <property type="molecule type" value="Genomic_DNA"/>
</dbReference>
<gene>
    <name evidence="1" type="ORF">B0T14DRAFT_503036</name>
</gene>